<dbReference type="PROSITE" id="PS51186">
    <property type="entry name" value="GNAT"/>
    <property type="match status" value="1"/>
</dbReference>
<dbReference type="Pfam" id="PF00583">
    <property type="entry name" value="Acetyltransf_1"/>
    <property type="match status" value="1"/>
</dbReference>
<keyword evidence="1 4" id="KW-0808">Transferase</keyword>
<dbReference type="RefSeq" id="WP_116706231.1">
    <property type="nucleotide sequence ID" value="NZ_QEKW01000001.1"/>
</dbReference>
<dbReference type="InterPro" id="IPR016181">
    <property type="entry name" value="Acyl_CoA_acyltransferase"/>
</dbReference>
<dbReference type="GO" id="GO:0016747">
    <property type="term" value="F:acyltransferase activity, transferring groups other than amino-acyl groups"/>
    <property type="evidence" value="ECO:0007669"/>
    <property type="project" value="InterPro"/>
</dbReference>
<feature type="domain" description="N-acetyltransferase" evidence="3">
    <location>
        <begin position="2"/>
        <end position="175"/>
    </location>
</feature>
<reference evidence="4 5" key="1">
    <citation type="submission" date="2018-04" db="EMBL/GenBank/DDBJ databases">
        <title>Genomic Encyclopedia of Type Strains, Phase IV (KMG-IV): sequencing the most valuable type-strain genomes for metagenomic binning, comparative biology and taxonomic classification.</title>
        <authorList>
            <person name="Goeker M."/>
        </authorList>
    </citation>
    <scope>NUCLEOTIDE SEQUENCE [LARGE SCALE GENOMIC DNA]</scope>
    <source>
        <strain evidence="4 5">DSM 45771</strain>
    </source>
</reference>
<evidence type="ECO:0000256" key="1">
    <source>
        <dbReference type="ARBA" id="ARBA00022679"/>
    </source>
</evidence>
<organism evidence="4 5">
    <name type="scientific">Actinomycetospora cinnamomea</name>
    <dbReference type="NCBI Taxonomy" id="663609"/>
    <lineage>
        <taxon>Bacteria</taxon>
        <taxon>Bacillati</taxon>
        <taxon>Actinomycetota</taxon>
        <taxon>Actinomycetes</taxon>
        <taxon>Pseudonocardiales</taxon>
        <taxon>Pseudonocardiaceae</taxon>
        <taxon>Actinomycetospora</taxon>
    </lineage>
</organism>
<evidence type="ECO:0000259" key="3">
    <source>
        <dbReference type="PROSITE" id="PS51186"/>
    </source>
</evidence>
<evidence type="ECO:0000313" key="4">
    <source>
        <dbReference type="EMBL" id="PVZ14362.1"/>
    </source>
</evidence>
<proteinExistence type="predicted"/>
<protein>
    <submittedName>
        <fullName evidence="4">N-acetylglutamate synthase-like GNAT family acetyltransferase</fullName>
    </submittedName>
</protein>
<dbReference type="EMBL" id="QEKW01000001">
    <property type="protein sequence ID" value="PVZ14362.1"/>
    <property type="molecule type" value="Genomic_DNA"/>
</dbReference>
<dbReference type="PANTHER" id="PTHR43877">
    <property type="entry name" value="AMINOALKYLPHOSPHONATE N-ACETYLTRANSFERASE-RELATED-RELATED"/>
    <property type="match status" value="1"/>
</dbReference>
<dbReference type="InterPro" id="IPR000182">
    <property type="entry name" value="GNAT_dom"/>
</dbReference>
<gene>
    <name evidence="4" type="ORF">C8D89_101226</name>
</gene>
<keyword evidence="5" id="KW-1185">Reference proteome</keyword>
<evidence type="ECO:0000313" key="5">
    <source>
        <dbReference type="Proteomes" id="UP000245639"/>
    </source>
</evidence>
<dbReference type="PANTHER" id="PTHR43877:SF1">
    <property type="entry name" value="ACETYLTRANSFERASE"/>
    <property type="match status" value="1"/>
</dbReference>
<comment type="caution">
    <text evidence="4">The sequence shown here is derived from an EMBL/GenBank/DDBJ whole genome shotgun (WGS) entry which is preliminary data.</text>
</comment>
<keyword evidence="2" id="KW-0012">Acyltransferase</keyword>
<name>A0A2U1FQH7_9PSEU</name>
<sequence>MLTHRLAREEDLPQLRELAGLAIDTLQRDVLTPEQVVASRQIMGIDSRLVADGTYFVVERDGVLAGCGGWSMRRATYGGDHSAGRDQARLDPARDPARIRAMYTHPDHVRRGVGRLVLSLSEAAARAAGFRALELLATLSGLRLYRSSGFAPIEDVVEDVTGAGIPLVRMGKSIGHPVAAGAVGGPPCMAASRS</sequence>
<dbReference type="Gene3D" id="3.40.630.30">
    <property type="match status" value="1"/>
</dbReference>
<evidence type="ECO:0000256" key="2">
    <source>
        <dbReference type="ARBA" id="ARBA00023315"/>
    </source>
</evidence>
<dbReference type="Proteomes" id="UP000245639">
    <property type="component" value="Unassembled WGS sequence"/>
</dbReference>
<dbReference type="SUPFAM" id="SSF55729">
    <property type="entry name" value="Acyl-CoA N-acyltransferases (Nat)"/>
    <property type="match status" value="1"/>
</dbReference>
<dbReference type="AlphaFoldDB" id="A0A2U1FQH7"/>
<dbReference type="OrthoDB" id="118465at2"/>
<dbReference type="InterPro" id="IPR050832">
    <property type="entry name" value="Bact_Acetyltransf"/>
</dbReference>
<accession>A0A2U1FQH7</accession>
<dbReference type="CDD" id="cd04301">
    <property type="entry name" value="NAT_SF"/>
    <property type="match status" value="1"/>
</dbReference>